<keyword evidence="2" id="KW-1185">Reference proteome</keyword>
<accession>A0AAD7NA39</accession>
<evidence type="ECO:0000313" key="1">
    <source>
        <dbReference type="EMBL" id="KAJ7753163.1"/>
    </source>
</evidence>
<dbReference type="EMBL" id="JARKIB010000056">
    <property type="protein sequence ID" value="KAJ7753163.1"/>
    <property type="molecule type" value="Genomic_DNA"/>
</dbReference>
<reference evidence="1" key="1">
    <citation type="submission" date="2023-03" db="EMBL/GenBank/DDBJ databases">
        <title>Massive genome expansion in bonnet fungi (Mycena s.s.) driven by repeated elements and novel gene families across ecological guilds.</title>
        <authorList>
            <consortium name="Lawrence Berkeley National Laboratory"/>
            <person name="Harder C.B."/>
            <person name="Miyauchi S."/>
            <person name="Viragh M."/>
            <person name="Kuo A."/>
            <person name="Thoen E."/>
            <person name="Andreopoulos B."/>
            <person name="Lu D."/>
            <person name="Skrede I."/>
            <person name="Drula E."/>
            <person name="Henrissat B."/>
            <person name="Morin E."/>
            <person name="Kohler A."/>
            <person name="Barry K."/>
            <person name="LaButti K."/>
            <person name="Morin E."/>
            <person name="Salamov A."/>
            <person name="Lipzen A."/>
            <person name="Mereny Z."/>
            <person name="Hegedus B."/>
            <person name="Baldrian P."/>
            <person name="Stursova M."/>
            <person name="Weitz H."/>
            <person name="Taylor A."/>
            <person name="Grigoriev I.V."/>
            <person name="Nagy L.G."/>
            <person name="Martin F."/>
            <person name="Kauserud H."/>
        </authorList>
    </citation>
    <scope>NUCLEOTIDE SEQUENCE</scope>
    <source>
        <strain evidence="1">CBHHK182m</strain>
    </source>
</reference>
<protein>
    <submittedName>
        <fullName evidence="1">Uncharacterized protein</fullName>
    </submittedName>
</protein>
<dbReference type="AlphaFoldDB" id="A0AAD7NA39"/>
<evidence type="ECO:0000313" key="2">
    <source>
        <dbReference type="Proteomes" id="UP001215598"/>
    </source>
</evidence>
<name>A0AAD7NA39_9AGAR</name>
<proteinExistence type="predicted"/>
<dbReference type="Proteomes" id="UP001215598">
    <property type="component" value="Unassembled WGS sequence"/>
</dbReference>
<gene>
    <name evidence="1" type="ORF">B0H16DRAFT_1459474</name>
</gene>
<organism evidence="1 2">
    <name type="scientific">Mycena metata</name>
    <dbReference type="NCBI Taxonomy" id="1033252"/>
    <lineage>
        <taxon>Eukaryota</taxon>
        <taxon>Fungi</taxon>
        <taxon>Dikarya</taxon>
        <taxon>Basidiomycota</taxon>
        <taxon>Agaricomycotina</taxon>
        <taxon>Agaricomycetes</taxon>
        <taxon>Agaricomycetidae</taxon>
        <taxon>Agaricales</taxon>
        <taxon>Marasmiineae</taxon>
        <taxon>Mycenaceae</taxon>
        <taxon>Mycena</taxon>
    </lineage>
</organism>
<sequence>MFKPSCAAASHSATVSGTKGVTFQIYRTATELVFQRNDHGVEDSNCSIPVQRVTWSDSLYILEPYELEDLKVVIEHFGVRETTNYPGFRFRRTDSGRHAGTAAMEFMWRIGPQEPPVVTIQLNRIDALGQERIEATFDVPSNLLTFHPNSQTEGDATAPILETLKAVGAMRSLAPLVWRNQTVGFRGPGSQGVVFAVDDSDANSLVFRRQWAPDGLHTDAPNKIRWLSRGGGGTKVDISAYDNGAEVTRHFKLREATNDTRFCFESNRGPHKGTADLQFEWQKSSWYPRADNIFVLREMAKDKVLWGHNRKEVENKAPVMRTSTRQIAPTYGRGLQAAPIATYYGKRGIVQFHTMPQNTTADEKMETLQASGALLALARLLRPRAKVFFREEEQIERLQPSLSRKQGSDHGFFSRALVLQSANVREELIRAGRRRLRREFFEAPAPPECLLLEDFVGEFERF</sequence>
<comment type="caution">
    <text evidence="1">The sequence shown here is derived from an EMBL/GenBank/DDBJ whole genome shotgun (WGS) entry which is preliminary data.</text>
</comment>